<evidence type="ECO:0000313" key="1">
    <source>
        <dbReference type="EMBL" id="RXH96869.1"/>
    </source>
</evidence>
<comment type="caution">
    <text evidence="1">The sequence shown here is derived from an EMBL/GenBank/DDBJ whole genome shotgun (WGS) entry which is preliminary data.</text>
</comment>
<protein>
    <submittedName>
        <fullName evidence="1">Uncharacterized protein</fullName>
    </submittedName>
</protein>
<dbReference type="EMBL" id="RDQH01000332">
    <property type="protein sequence ID" value="RXH96869.1"/>
    <property type="molecule type" value="Genomic_DNA"/>
</dbReference>
<evidence type="ECO:0000313" key="2">
    <source>
        <dbReference type="Proteomes" id="UP000290289"/>
    </source>
</evidence>
<reference evidence="1 2" key="1">
    <citation type="submission" date="2018-10" db="EMBL/GenBank/DDBJ databases">
        <title>A high-quality apple genome assembly.</title>
        <authorList>
            <person name="Hu J."/>
        </authorList>
    </citation>
    <scope>NUCLEOTIDE SEQUENCE [LARGE SCALE GENOMIC DNA]</scope>
    <source>
        <strain evidence="2">cv. HFTH1</strain>
        <tissue evidence="1">Young leaf</tissue>
    </source>
</reference>
<accession>A0A498JLP7</accession>
<dbReference type="AlphaFoldDB" id="A0A498JLP7"/>
<gene>
    <name evidence="1" type="ORF">DVH24_009711</name>
</gene>
<organism evidence="1 2">
    <name type="scientific">Malus domestica</name>
    <name type="common">Apple</name>
    <name type="synonym">Pyrus malus</name>
    <dbReference type="NCBI Taxonomy" id="3750"/>
    <lineage>
        <taxon>Eukaryota</taxon>
        <taxon>Viridiplantae</taxon>
        <taxon>Streptophyta</taxon>
        <taxon>Embryophyta</taxon>
        <taxon>Tracheophyta</taxon>
        <taxon>Spermatophyta</taxon>
        <taxon>Magnoliopsida</taxon>
        <taxon>eudicotyledons</taxon>
        <taxon>Gunneridae</taxon>
        <taxon>Pentapetalae</taxon>
        <taxon>rosids</taxon>
        <taxon>fabids</taxon>
        <taxon>Rosales</taxon>
        <taxon>Rosaceae</taxon>
        <taxon>Amygdaloideae</taxon>
        <taxon>Maleae</taxon>
        <taxon>Malus</taxon>
    </lineage>
</organism>
<dbReference type="Proteomes" id="UP000290289">
    <property type="component" value="Chromosome 6"/>
</dbReference>
<name>A0A498JLP7_MALDO</name>
<keyword evidence="2" id="KW-1185">Reference proteome</keyword>
<sequence length="63" mass="6858">MSCHDEMPGKVVDLIDTNTGAWRRSVVAQELGKNGELGRKGMGEASGGREVVKSWESIWKLGL</sequence>
<proteinExistence type="predicted"/>